<feature type="domain" description="TonB-dependent receptor plug" evidence="14">
    <location>
        <begin position="57"/>
        <end position="160"/>
    </location>
</feature>
<evidence type="ECO:0000256" key="6">
    <source>
        <dbReference type="ARBA" id="ARBA00022729"/>
    </source>
</evidence>
<dbReference type="EMBL" id="CP041636">
    <property type="protein sequence ID" value="QDO99212.1"/>
    <property type="molecule type" value="Genomic_DNA"/>
</dbReference>
<dbReference type="Gene3D" id="2.170.130.10">
    <property type="entry name" value="TonB-dependent receptor, plug domain"/>
    <property type="match status" value="1"/>
</dbReference>
<dbReference type="InterPro" id="IPR036942">
    <property type="entry name" value="Beta-barrel_TonB_sf"/>
</dbReference>
<keyword evidence="15" id="KW-0675">Receptor</keyword>
<dbReference type="PANTHER" id="PTHR30069:SF41">
    <property type="entry name" value="HEME_HEMOPEXIN UTILIZATION PROTEIN C"/>
    <property type="match status" value="1"/>
</dbReference>
<dbReference type="OrthoDB" id="9760333at2"/>
<dbReference type="Proteomes" id="UP000317496">
    <property type="component" value="Chromosome"/>
</dbReference>
<dbReference type="InterPro" id="IPR000531">
    <property type="entry name" value="Beta-barrel_TonB"/>
</dbReference>
<dbReference type="InterPro" id="IPR039426">
    <property type="entry name" value="TonB-dep_rcpt-like"/>
</dbReference>
<feature type="domain" description="TonB-dependent receptor-like beta-barrel" evidence="13">
    <location>
        <begin position="261"/>
        <end position="655"/>
    </location>
</feature>
<keyword evidence="9 10" id="KW-0998">Cell outer membrane</keyword>
<dbReference type="SUPFAM" id="SSF56935">
    <property type="entry name" value="Porins"/>
    <property type="match status" value="1"/>
</dbReference>
<comment type="subcellular location">
    <subcellularLocation>
        <location evidence="1 10">Cell outer membrane</location>
        <topology evidence="1 10">Multi-pass membrane protein</topology>
    </subcellularLocation>
</comment>
<dbReference type="GO" id="GO:0009279">
    <property type="term" value="C:cell outer membrane"/>
    <property type="evidence" value="ECO:0007669"/>
    <property type="project" value="UniProtKB-SubCell"/>
</dbReference>
<gene>
    <name evidence="15" type="ORF">FNB15_18880</name>
</gene>
<evidence type="ECO:0000256" key="4">
    <source>
        <dbReference type="ARBA" id="ARBA00022452"/>
    </source>
</evidence>
<reference evidence="15 16" key="1">
    <citation type="submission" date="2019-07" db="EMBL/GenBank/DDBJ databases">
        <title>Genome sequencing for Ferrovibrio sp. K5.</title>
        <authorList>
            <person name="Park S.-J."/>
        </authorList>
    </citation>
    <scope>NUCLEOTIDE SEQUENCE [LARGE SCALE GENOMIC DNA]</scope>
    <source>
        <strain evidence="15 16">K5</strain>
    </source>
</reference>
<evidence type="ECO:0000256" key="9">
    <source>
        <dbReference type="ARBA" id="ARBA00023237"/>
    </source>
</evidence>
<evidence type="ECO:0000313" key="16">
    <source>
        <dbReference type="Proteomes" id="UP000317496"/>
    </source>
</evidence>
<dbReference type="PANTHER" id="PTHR30069">
    <property type="entry name" value="TONB-DEPENDENT OUTER MEMBRANE RECEPTOR"/>
    <property type="match status" value="1"/>
</dbReference>
<dbReference type="GO" id="GO:0044718">
    <property type="term" value="P:siderophore transmembrane transport"/>
    <property type="evidence" value="ECO:0007669"/>
    <property type="project" value="TreeGrafter"/>
</dbReference>
<organism evidence="15 16">
    <name type="scientific">Ferrovibrio terrae</name>
    <dbReference type="NCBI Taxonomy" id="2594003"/>
    <lineage>
        <taxon>Bacteria</taxon>
        <taxon>Pseudomonadati</taxon>
        <taxon>Pseudomonadota</taxon>
        <taxon>Alphaproteobacteria</taxon>
        <taxon>Rhodospirillales</taxon>
        <taxon>Rhodospirillaceae</taxon>
        <taxon>Ferrovibrio</taxon>
    </lineage>
</organism>
<comment type="similarity">
    <text evidence="2 10 11">Belongs to the TonB-dependent receptor family.</text>
</comment>
<dbReference type="KEGG" id="fer:FNB15_18880"/>
<dbReference type="RefSeq" id="WP_144258208.1">
    <property type="nucleotide sequence ID" value="NZ_CP041636.1"/>
</dbReference>
<sequence>MTASESRSFRTLPFSGLAIASVLLGTTALQSAQAQQVADMMLSPITVTATKTAHSADEVPANVTVIDSSDIESRGASKMEDIFRGMPGVEMQGGPRRTGQDINIRGFGGQRVVTTLDGARQNFDAGHKGRFFLDPELLRQVEVVRGSNSALHGSGAIGGVVSMETKDASDFLDSGETVGFRTKYGYSSVQRENYYSAGAFGRIQDKVDLVANFSFRDSGTLQQGGGRELDYSAADMHDTFFKATIRPDEFNKLSASLIKFNEDTQAPTNLDAVPTATSNPVVNRYTTMTTWAGTYAYANPDVPLINPTIRAYNNQLDVREDRVIPATPARLDESSLTTWGFDAYNTSRFVMGSVNHAVTVGTDYFNDDQLGLRNGGVRSTFPSAGGEVTGYYLQDEITLLPGLTVSPAVRYDTYKRESSAIPDFEESAVSPKIGATWQALNWLGFYGSYGKAFRAPSMTEAFVAGQHFFGNNFVSNPNLRPEKTLTTEGGVRLKFDNVAMAGDKLRLNTTYFHTKADDLIELIVGATTSTYTNINDATIQGVESELMYDTNRAFTSIGLSRIRGENNNTNRPVDSIPADKVMATIGGKLPEYGLRFGYKAELVAEQNRVSGTNNAAGVEATVVRTNGYTVHGVFMTWFPMQDWLDGFRVDAGVENMFDKTYRRHLSNLYEEGRDYRISVSYTKGF</sequence>
<evidence type="ECO:0000256" key="12">
    <source>
        <dbReference type="SAM" id="SignalP"/>
    </source>
</evidence>
<evidence type="ECO:0000256" key="11">
    <source>
        <dbReference type="RuleBase" id="RU003357"/>
    </source>
</evidence>
<keyword evidence="4 10" id="KW-1134">Transmembrane beta strand</keyword>
<evidence type="ECO:0000256" key="1">
    <source>
        <dbReference type="ARBA" id="ARBA00004571"/>
    </source>
</evidence>
<dbReference type="NCBIfam" id="TIGR01786">
    <property type="entry name" value="TonB-hemlactrns"/>
    <property type="match status" value="1"/>
</dbReference>
<feature type="chain" id="PRO_5021982714" evidence="12">
    <location>
        <begin position="35"/>
        <end position="685"/>
    </location>
</feature>
<evidence type="ECO:0000256" key="3">
    <source>
        <dbReference type="ARBA" id="ARBA00022448"/>
    </source>
</evidence>
<name>A0A516H625_9PROT</name>
<dbReference type="PROSITE" id="PS52016">
    <property type="entry name" value="TONB_DEPENDENT_REC_3"/>
    <property type="match status" value="1"/>
</dbReference>
<evidence type="ECO:0000256" key="5">
    <source>
        <dbReference type="ARBA" id="ARBA00022692"/>
    </source>
</evidence>
<evidence type="ECO:0000256" key="10">
    <source>
        <dbReference type="PROSITE-ProRule" id="PRU01360"/>
    </source>
</evidence>
<dbReference type="GO" id="GO:0015232">
    <property type="term" value="F:heme transmembrane transporter activity"/>
    <property type="evidence" value="ECO:0007669"/>
    <property type="project" value="InterPro"/>
</dbReference>
<protein>
    <submittedName>
        <fullName evidence="15">TonB-dependent hemoglobin/transferrin/lactoferrin family receptor</fullName>
    </submittedName>
</protein>
<keyword evidence="16" id="KW-1185">Reference proteome</keyword>
<dbReference type="Gene3D" id="2.40.170.20">
    <property type="entry name" value="TonB-dependent receptor, beta-barrel domain"/>
    <property type="match status" value="1"/>
</dbReference>
<dbReference type="GO" id="GO:0015344">
    <property type="term" value="F:siderophore uptake transmembrane transporter activity"/>
    <property type="evidence" value="ECO:0007669"/>
    <property type="project" value="TreeGrafter"/>
</dbReference>
<dbReference type="InterPro" id="IPR011276">
    <property type="entry name" value="TonB_haem/Hb_rcpt"/>
</dbReference>
<evidence type="ECO:0000313" key="15">
    <source>
        <dbReference type="EMBL" id="QDO99212.1"/>
    </source>
</evidence>
<accession>A0A516H625</accession>
<dbReference type="NCBIfam" id="TIGR01785">
    <property type="entry name" value="TonB-hemin"/>
    <property type="match status" value="1"/>
</dbReference>
<dbReference type="InterPro" id="IPR037066">
    <property type="entry name" value="Plug_dom_sf"/>
</dbReference>
<keyword evidence="5 10" id="KW-0812">Transmembrane</keyword>
<keyword evidence="7 11" id="KW-0798">TonB box</keyword>
<evidence type="ECO:0000256" key="2">
    <source>
        <dbReference type="ARBA" id="ARBA00009810"/>
    </source>
</evidence>
<evidence type="ECO:0000256" key="8">
    <source>
        <dbReference type="ARBA" id="ARBA00023136"/>
    </source>
</evidence>
<feature type="signal peptide" evidence="12">
    <location>
        <begin position="1"/>
        <end position="34"/>
    </location>
</feature>
<dbReference type="Pfam" id="PF07715">
    <property type="entry name" value="Plug"/>
    <property type="match status" value="1"/>
</dbReference>
<keyword evidence="8 10" id="KW-0472">Membrane</keyword>
<keyword evidence="6 12" id="KW-0732">Signal</keyword>
<evidence type="ECO:0000256" key="7">
    <source>
        <dbReference type="ARBA" id="ARBA00023077"/>
    </source>
</evidence>
<dbReference type="InterPro" id="IPR010949">
    <property type="entry name" value="TonB_Hb/transfer/lactofer_rcpt"/>
</dbReference>
<keyword evidence="3 10" id="KW-0813">Transport</keyword>
<dbReference type="AlphaFoldDB" id="A0A516H625"/>
<dbReference type="Pfam" id="PF00593">
    <property type="entry name" value="TonB_dep_Rec_b-barrel"/>
    <property type="match status" value="1"/>
</dbReference>
<proteinExistence type="inferred from homology"/>
<dbReference type="InterPro" id="IPR012910">
    <property type="entry name" value="Plug_dom"/>
</dbReference>
<dbReference type="CDD" id="cd01347">
    <property type="entry name" value="ligand_gated_channel"/>
    <property type="match status" value="1"/>
</dbReference>
<evidence type="ECO:0000259" key="14">
    <source>
        <dbReference type="Pfam" id="PF07715"/>
    </source>
</evidence>
<evidence type="ECO:0000259" key="13">
    <source>
        <dbReference type="Pfam" id="PF00593"/>
    </source>
</evidence>